<feature type="transmembrane region" description="Helical" evidence="1">
    <location>
        <begin position="337"/>
        <end position="357"/>
    </location>
</feature>
<feature type="transmembrane region" description="Helical" evidence="1">
    <location>
        <begin position="12"/>
        <end position="30"/>
    </location>
</feature>
<dbReference type="AlphaFoldDB" id="A0A1I0L7J6"/>
<feature type="transmembrane region" description="Helical" evidence="1">
    <location>
        <begin position="251"/>
        <end position="270"/>
    </location>
</feature>
<dbReference type="RefSeq" id="WP_091089243.1">
    <property type="nucleotide sequence ID" value="NZ_FOHX01000013.1"/>
</dbReference>
<sequence>MWFAERIPILRAALVSGLPAPAAAALLTLAGRPEPAGPLTGVLAGLLLWGSPAAAALATLWGGAWAVLATELAGIETADAMGSWLEWPGWPGWAVGAVLAYALAARPMPGGVPRMPGGIWHVLGRVRHLPGGGRHVPDGVRRSPLPVAAVTVAAGAGAALVAGQLAAAQAAGLTLWTDYHPYDGPGWYRDVTSALWYPAASVVLASVLAGRLRGGREAWAAVPVAAWLGAALAGGPLQYAQALGATGDPPGVALLASLAGGGIGAAAGALALRHPGAGAGLVCFVVLRTLQALDRAPGEWPEPVEAMADPVLLLVPFVVVAVVAARAARRAARMGPGLVAGLAGPLLVWAVYAAVGARAYDHSTQSDPYLQALLTAFLAPAVALAAARLAVLTGRSGSSGDATSHGTSTRRSP</sequence>
<dbReference type="OrthoDB" id="3535055at2"/>
<accession>A0A1I0L7J6</accession>
<keyword evidence="1" id="KW-0472">Membrane</keyword>
<gene>
    <name evidence="2" type="ORF">SAMN05421811_11396</name>
</gene>
<feature type="transmembrane region" description="Helical" evidence="1">
    <location>
        <begin position="369"/>
        <end position="391"/>
    </location>
</feature>
<dbReference type="STRING" id="568860.SAMN05421811_11396"/>
<keyword evidence="1" id="KW-0812">Transmembrane</keyword>
<keyword evidence="1" id="KW-1133">Transmembrane helix</keyword>
<feature type="transmembrane region" description="Helical" evidence="1">
    <location>
        <begin position="42"/>
        <end position="67"/>
    </location>
</feature>
<name>A0A1I0L7J6_9ACTN</name>
<dbReference type="Proteomes" id="UP000199361">
    <property type="component" value="Unassembled WGS sequence"/>
</dbReference>
<feature type="transmembrane region" description="Helical" evidence="1">
    <location>
        <begin position="277"/>
        <end position="294"/>
    </location>
</feature>
<organism evidence="2 3">
    <name type="scientific">Nonomuraea wenchangensis</name>
    <dbReference type="NCBI Taxonomy" id="568860"/>
    <lineage>
        <taxon>Bacteria</taxon>
        <taxon>Bacillati</taxon>
        <taxon>Actinomycetota</taxon>
        <taxon>Actinomycetes</taxon>
        <taxon>Streptosporangiales</taxon>
        <taxon>Streptosporangiaceae</taxon>
        <taxon>Nonomuraea</taxon>
    </lineage>
</organism>
<feature type="transmembrane region" description="Helical" evidence="1">
    <location>
        <begin position="195"/>
        <end position="212"/>
    </location>
</feature>
<evidence type="ECO:0000313" key="3">
    <source>
        <dbReference type="Proteomes" id="UP000199361"/>
    </source>
</evidence>
<keyword evidence="3" id="KW-1185">Reference proteome</keyword>
<feature type="transmembrane region" description="Helical" evidence="1">
    <location>
        <begin position="306"/>
        <end position="325"/>
    </location>
</feature>
<reference evidence="2 3" key="1">
    <citation type="submission" date="2016-10" db="EMBL/GenBank/DDBJ databases">
        <authorList>
            <person name="de Groot N.N."/>
        </authorList>
    </citation>
    <scope>NUCLEOTIDE SEQUENCE [LARGE SCALE GENOMIC DNA]</scope>
    <source>
        <strain evidence="2 3">CGMCC 4.5598</strain>
    </source>
</reference>
<feature type="transmembrane region" description="Helical" evidence="1">
    <location>
        <begin position="219"/>
        <end position="239"/>
    </location>
</feature>
<evidence type="ECO:0000313" key="2">
    <source>
        <dbReference type="EMBL" id="SEU35954.1"/>
    </source>
</evidence>
<evidence type="ECO:0000256" key="1">
    <source>
        <dbReference type="SAM" id="Phobius"/>
    </source>
</evidence>
<proteinExistence type="predicted"/>
<feature type="transmembrane region" description="Helical" evidence="1">
    <location>
        <begin position="147"/>
        <end position="175"/>
    </location>
</feature>
<dbReference type="EMBL" id="FOHX01000013">
    <property type="protein sequence ID" value="SEU35954.1"/>
    <property type="molecule type" value="Genomic_DNA"/>
</dbReference>
<protein>
    <submittedName>
        <fullName evidence="2">Uncharacterized protein</fullName>
    </submittedName>
</protein>